<comment type="caution">
    <text evidence="1">The sequence shown here is derived from an EMBL/GenBank/DDBJ whole genome shotgun (WGS) entry which is preliminary data.</text>
</comment>
<organism evidence="1 2">
    <name type="scientific">Colletotrichum kahawae</name>
    <name type="common">Coffee berry disease fungus</name>
    <dbReference type="NCBI Taxonomy" id="34407"/>
    <lineage>
        <taxon>Eukaryota</taxon>
        <taxon>Fungi</taxon>
        <taxon>Dikarya</taxon>
        <taxon>Ascomycota</taxon>
        <taxon>Pezizomycotina</taxon>
        <taxon>Sordariomycetes</taxon>
        <taxon>Hypocreomycetidae</taxon>
        <taxon>Glomerellales</taxon>
        <taxon>Glomerellaceae</taxon>
        <taxon>Colletotrichum</taxon>
        <taxon>Colletotrichum gloeosporioides species complex</taxon>
    </lineage>
</organism>
<name>A0AAD9YQ46_COLKA</name>
<evidence type="ECO:0000313" key="1">
    <source>
        <dbReference type="EMBL" id="KAK2772423.1"/>
    </source>
</evidence>
<keyword evidence="2" id="KW-1185">Reference proteome</keyword>
<proteinExistence type="predicted"/>
<dbReference type="AlphaFoldDB" id="A0AAD9YQ46"/>
<protein>
    <submittedName>
        <fullName evidence="1">Uncharacterized protein</fullName>
    </submittedName>
</protein>
<sequence length="196" mass="21458">MGKRLSRHTLLFITHSCGTGGESPCLFLPMFACLPVNNSPANFASAYGKVSHPRPQVDKCANDRPWSYTHPEGHGEPFSPRVIDAFVHIELGLLSLNSAATCGGQSSNQPSLCETRHAREEKLAGKGQMSIESARWEHFREIRQGQTYHNRNPSLMSATPCRFAIVSCRPHRLLQLASGLPLLPCNAAHNGSVEGM</sequence>
<reference evidence="1" key="1">
    <citation type="submission" date="2023-02" db="EMBL/GenBank/DDBJ databases">
        <title>Colletotrichum kahawae CIFC_Que2 genome sequencing and assembly.</title>
        <authorList>
            <person name="Baroncelli R."/>
        </authorList>
    </citation>
    <scope>NUCLEOTIDE SEQUENCE</scope>
    <source>
        <strain evidence="1">CIFC_Que2</strain>
    </source>
</reference>
<evidence type="ECO:0000313" key="2">
    <source>
        <dbReference type="Proteomes" id="UP001281614"/>
    </source>
</evidence>
<dbReference type="EMBL" id="VYYT01000068">
    <property type="protein sequence ID" value="KAK2772423.1"/>
    <property type="molecule type" value="Genomic_DNA"/>
</dbReference>
<gene>
    <name evidence="1" type="ORF">CKAH01_03961</name>
</gene>
<accession>A0AAD9YQ46</accession>
<dbReference type="Proteomes" id="UP001281614">
    <property type="component" value="Unassembled WGS sequence"/>
</dbReference>